<dbReference type="EMBL" id="PQVI01000086">
    <property type="protein sequence ID" value="POY42233.1"/>
    <property type="molecule type" value="Genomic_DNA"/>
</dbReference>
<evidence type="ECO:0000313" key="2">
    <source>
        <dbReference type="Proteomes" id="UP000237229"/>
    </source>
</evidence>
<keyword evidence="2" id="KW-1185">Reference proteome</keyword>
<dbReference type="RefSeq" id="WP_103855438.1">
    <property type="nucleotide sequence ID" value="NZ_PQVI01000086.1"/>
</dbReference>
<proteinExistence type="predicted"/>
<evidence type="ECO:0000313" key="1">
    <source>
        <dbReference type="EMBL" id="POY42233.1"/>
    </source>
</evidence>
<gene>
    <name evidence="1" type="ORF">C3Z13_06885</name>
</gene>
<organism evidence="1 2">
    <name type="scientific">Avibacterium endocarditidis</name>
    <dbReference type="NCBI Taxonomy" id="380674"/>
    <lineage>
        <taxon>Bacteria</taxon>
        <taxon>Pseudomonadati</taxon>
        <taxon>Pseudomonadota</taxon>
        <taxon>Gammaproteobacteria</taxon>
        <taxon>Pasteurellales</taxon>
        <taxon>Pasteurellaceae</taxon>
        <taxon>Avibacterium</taxon>
    </lineage>
</organism>
<accession>A0ABX4ZRV6</accession>
<reference evidence="1 2" key="1">
    <citation type="submission" date="2018-02" db="EMBL/GenBank/DDBJ databases">
        <title>Classification genera of Pasteurellaceae by whole genome sequence comparison.</title>
        <authorList>
            <person name="Christensen H."/>
        </authorList>
    </citation>
    <scope>NUCLEOTIDE SEQUENCE [LARGE SCALE GENOMIC DNA]</scope>
    <source>
        <strain evidence="1 2">20186H4H1</strain>
    </source>
</reference>
<comment type="caution">
    <text evidence="1">The sequence shown here is derived from an EMBL/GenBank/DDBJ whole genome shotgun (WGS) entry which is preliminary data.</text>
</comment>
<protein>
    <submittedName>
        <fullName evidence="1">Uncharacterized protein</fullName>
    </submittedName>
</protein>
<dbReference type="Proteomes" id="UP000237229">
    <property type="component" value="Unassembled WGS sequence"/>
</dbReference>
<name>A0ABX4ZRV6_9PAST</name>
<sequence>MAESICAGLHYANDYDEVVGTEAVSKFGGQKIAWICSMPADELPFPFKQLKKAALFFAYGTDCQCCLGYRIMGGLLLGGLIGYLAG</sequence>